<dbReference type="EMBL" id="AWSJ01000246">
    <property type="protein sequence ID" value="ERI07838.1"/>
    <property type="molecule type" value="Genomic_DNA"/>
</dbReference>
<dbReference type="AlphaFoldDB" id="U1X004"/>
<keyword evidence="2" id="KW-1185">Reference proteome</keyword>
<dbReference type="eggNOG" id="COG0389">
    <property type="taxonomic scope" value="Bacteria"/>
</dbReference>
<reference evidence="1 2" key="1">
    <citation type="submission" date="2013-08" db="EMBL/GenBank/DDBJ databases">
        <authorList>
            <person name="Weinstock G."/>
            <person name="Sodergren E."/>
            <person name="Wylie T."/>
            <person name="Fulton L."/>
            <person name="Fulton R."/>
            <person name="Fronick C."/>
            <person name="O'Laughlin M."/>
            <person name="Godfrey J."/>
            <person name="Miner T."/>
            <person name="Herter B."/>
            <person name="Appelbaum E."/>
            <person name="Cordes M."/>
            <person name="Lek S."/>
            <person name="Wollam A."/>
            <person name="Pepin K.H."/>
            <person name="Palsikar V.B."/>
            <person name="Mitreva M."/>
            <person name="Wilson R.K."/>
        </authorList>
    </citation>
    <scope>NUCLEOTIDE SEQUENCE [LARGE SCALE GENOMIC DNA]</scope>
    <source>
        <strain evidence="1 2">ATCC 12856</strain>
    </source>
</reference>
<dbReference type="HOGENOM" id="CLU_2103912_0_0_9"/>
<proteinExistence type="predicted"/>
<dbReference type="Proteomes" id="UP000016511">
    <property type="component" value="Unassembled WGS sequence"/>
</dbReference>
<evidence type="ECO:0008006" key="3">
    <source>
        <dbReference type="Google" id="ProtNLM"/>
    </source>
</evidence>
<comment type="caution">
    <text evidence="1">The sequence shown here is derived from an EMBL/GenBank/DDBJ whole genome shotgun (WGS) entry which is preliminary data.</text>
</comment>
<evidence type="ECO:0000313" key="1">
    <source>
        <dbReference type="EMBL" id="ERI07838.1"/>
    </source>
</evidence>
<evidence type="ECO:0000313" key="2">
    <source>
        <dbReference type="Proteomes" id="UP000016511"/>
    </source>
</evidence>
<protein>
    <recommendedName>
        <fullName evidence="3">UmuC domain-containing protein</fullName>
    </recommendedName>
</protein>
<sequence length="115" mass="12780">MKGEKGMVDYTNAPRNDYFCLDARSFYASCEAVKRGFDPNKVFLVVVGDLNYSGSMMLQVRLTVQNKPLSDYTGKLRESAYVGTTFSATLKSTTVSRNVEVHCDTLGKTKTWSGI</sequence>
<gene>
    <name evidence="1" type="ORF">HMPREF0083_04100</name>
</gene>
<accession>U1X004</accession>
<dbReference type="STRING" id="649747.HMPREF0083_04100"/>
<organism evidence="1 2">
    <name type="scientific">Aneurinibacillus aneurinilyticus ATCC 12856</name>
    <dbReference type="NCBI Taxonomy" id="649747"/>
    <lineage>
        <taxon>Bacteria</taxon>
        <taxon>Bacillati</taxon>
        <taxon>Bacillota</taxon>
        <taxon>Bacilli</taxon>
        <taxon>Bacillales</taxon>
        <taxon>Paenibacillaceae</taxon>
        <taxon>Aneurinibacillus group</taxon>
        <taxon>Aneurinibacillus</taxon>
    </lineage>
</organism>
<name>U1X004_ANEAE</name>